<reference evidence="1 2" key="1">
    <citation type="submission" date="2017-11" db="EMBL/GenBank/DDBJ databases">
        <title>Escherichia coli CV839-15 Genome sequencing and assembly.</title>
        <authorList>
            <person name="Li Z."/>
            <person name="Song N."/>
            <person name="Li W."/>
            <person name="Philip H.R."/>
            <person name="Bu Z."/>
            <person name="Siguo L."/>
        </authorList>
    </citation>
    <scope>NUCLEOTIDE SEQUENCE [LARGE SCALE GENOMIC DNA]</scope>
    <source>
        <strain evidence="1 2">CV839-15</strain>
        <plasmid evidence="2">Plasmid pcv839-15-p2</plasmid>
    </source>
</reference>
<geneLocation type="plasmid" evidence="2">
    <name>pcv839-15-p2</name>
</geneLocation>
<accession>A0A2H4TKU2</accession>
<protein>
    <submittedName>
        <fullName evidence="1">Uncharacterized protein</fullName>
    </submittedName>
</protein>
<keyword evidence="1" id="KW-0614">Plasmid</keyword>
<evidence type="ECO:0000313" key="1">
    <source>
        <dbReference type="EMBL" id="ATZ30165.1"/>
    </source>
</evidence>
<dbReference type="EMBL" id="CP024976">
    <property type="protein sequence ID" value="ATZ30165.1"/>
    <property type="molecule type" value="Genomic_DNA"/>
</dbReference>
<organism evidence="1 2">
    <name type="scientific">Escherichia coli</name>
    <dbReference type="NCBI Taxonomy" id="562"/>
    <lineage>
        <taxon>Bacteria</taxon>
        <taxon>Pseudomonadati</taxon>
        <taxon>Pseudomonadota</taxon>
        <taxon>Gammaproteobacteria</taxon>
        <taxon>Enterobacterales</taxon>
        <taxon>Enterobacteriaceae</taxon>
        <taxon>Escherichia</taxon>
    </lineage>
</organism>
<name>A0A2H4TKU2_ECOLX</name>
<proteinExistence type="predicted"/>
<sequence length="38" mass="4607">MDVYKAFWQNPGNILWDVRLNQRYVCVNSLPHNRAFKL</sequence>
<gene>
    <name evidence="1" type="ORF">CV83915_2p0162</name>
</gene>
<dbReference type="Proteomes" id="UP000236551">
    <property type="component" value="Plasmid pCV839-15-p2"/>
</dbReference>
<evidence type="ECO:0000313" key="2">
    <source>
        <dbReference type="Proteomes" id="UP000236551"/>
    </source>
</evidence>
<dbReference type="AlphaFoldDB" id="A0A2H4TKU2"/>